<evidence type="ECO:0000313" key="4">
    <source>
        <dbReference type="Proteomes" id="UP000298252"/>
    </source>
</evidence>
<dbReference type="AlphaFoldDB" id="A0A4R8V8H3"/>
<sequence length="108" mass="12538">MILVNRDEIEDDGRHPGWQFELHKPNRTHRAEIPAADIQRLERLWELVRHEERIPDTTGVEIDALIEYWGREGYSADQIAVATQLPLETVTELQKNPGVAALFNSRQR</sequence>
<dbReference type="EMBL" id="FNIB01000021">
    <property type="protein sequence ID" value="SDO52344.1"/>
    <property type="molecule type" value="Genomic_DNA"/>
</dbReference>
<dbReference type="Proteomes" id="UP000298252">
    <property type="component" value="Unassembled WGS sequence"/>
</dbReference>
<evidence type="ECO:0000313" key="1">
    <source>
        <dbReference type="EMBL" id="SDO52344.1"/>
    </source>
</evidence>
<keyword evidence="4" id="KW-1185">Reference proteome</keyword>
<organism evidence="1 3">
    <name type="scientific">Cryobacterium flavum</name>
    <dbReference type="NCBI Taxonomy" id="1424659"/>
    <lineage>
        <taxon>Bacteria</taxon>
        <taxon>Bacillati</taxon>
        <taxon>Actinomycetota</taxon>
        <taxon>Actinomycetes</taxon>
        <taxon>Micrococcales</taxon>
        <taxon>Microbacteriaceae</taxon>
        <taxon>Cryobacterium</taxon>
    </lineage>
</organism>
<name>A0A4R8V8H3_9MICO</name>
<dbReference type="EMBL" id="SOFD01000021">
    <property type="protein sequence ID" value="TFB78094.1"/>
    <property type="molecule type" value="Genomic_DNA"/>
</dbReference>
<gene>
    <name evidence="2" type="ORF">E3O21_06545</name>
    <name evidence="1" type="ORF">SAMN05216368_12127</name>
</gene>
<reference evidence="1 3" key="1">
    <citation type="submission" date="2016-10" db="EMBL/GenBank/DDBJ databases">
        <authorList>
            <person name="Varghese N."/>
            <person name="Submissions S."/>
        </authorList>
    </citation>
    <scope>NUCLEOTIDE SEQUENCE [LARGE SCALE GENOMIC DNA]</scope>
    <source>
        <strain evidence="1 3">CGMCC 1.11215</strain>
    </source>
</reference>
<protein>
    <submittedName>
        <fullName evidence="1">Uncharacterized protein</fullName>
    </submittedName>
</protein>
<reference evidence="2 4" key="2">
    <citation type="submission" date="2019-03" db="EMBL/GenBank/DDBJ databases">
        <title>Genomics of glacier-inhabiting Cryobacterium strains.</title>
        <authorList>
            <person name="Liu Q."/>
            <person name="Xin Y.-H."/>
        </authorList>
    </citation>
    <scope>NUCLEOTIDE SEQUENCE [LARGE SCALE GENOMIC DNA]</scope>
    <source>
        <strain evidence="2 4">Hh8</strain>
    </source>
</reference>
<evidence type="ECO:0000313" key="2">
    <source>
        <dbReference type="EMBL" id="TFB78094.1"/>
    </source>
</evidence>
<evidence type="ECO:0000313" key="3">
    <source>
        <dbReference type="Proteomes" id="UP000199639"/>
    </source>
</evidence>
<proteinExistence type="predicted"/>
<accession>A0A4R8V8H3</accession>
<dbReference type="Proteomes" id="UP000199639">
    <property type="component" value="Unassembled WGS sequence"/>
</dbReference>